<evidence type="ECO:0000259" key="2">
    <source>
        <dbReference type="Pfam" id="PF14145"/>
    </source>
</evidence>
<dbReference type="Pfam" id="PF14145">
    <property type="entry name" value="YrhK"/>
    <property type="match status" value="1"/>
</dbReference>
<keyword evidence="6" id="KW-1185">Reference proteome</keyword>
<dbReference type="OrthoDB" id="5862062at2"/>
<reference evidence="3 6" key="2">
    <citation type="journal article" date="2018" name="Int. J. Syst. Evol. Microbiol.">
        <title>Pseudooceanicola lipolyticus sp. nov., a marine alphaproteobacterium, reclassification of Oceanicola flagellatus as Pseudooceanicola flagellatus comb. nov. and emended description of the genus Pseudooceanicola.</title>
        <authorList>
            <person name="Huang M.-M."/>
            <person name="Guo L.-L."/>
            <person name="Wu Y.-H."/>
            <person name="Lai Q.-L."/>
            <person name="Shao Z.-Z."/>
            <person name="Wang C.-S."/>
            <person name="Wu M."/>
            <person name="Xu X.-W."/>
        </authorList>
    </citation>
    <scope>NUCLEOTIDE SEQUENCE [LARGE SCALE GENOMIC DNA]</scope>
    <source>
        <strain evidence="3 6">Ar-45</strain>
    </source>
</reference>
<feature type="transmembrane region" description="Helical" evidence="1">
    <location>
        <begin position="52"/>
        <end position="73"/>
    </location>
</feature>
<proteinExistence type="predicted"/>
<keyword evidence="1" id="KW-1133">Transmembrane helix</keyword>
<accession>A0A285HZT0</accession>
<keyword evidence="1" id="KW-0812">Transmembrane</keyword>
<dbReference type="EMBL" id="OBEA01000001">
    <property type="protein sequence ID" value="SNY41218.1"/>
    <property type="molecule type" value="Genomic_DNA"/>
</dbReference>
<evidence type="ECO:0000256" key="1">
    <source>
        <dbReference type="SAM" id="Phobius"/>
    </source>
</evidence>
<dbReference type="RefSeq" id="WP_097144586.1">
    <property type="nucleotide sequence ID" value="NZ_OBEA01000001.1"/>
</dbReference>
<sequence>MPLFHHSNRERNAETRRIYALFEIVYTLVDFMAAICFIIGSVMFFYDSLMRAGTWLFLVGSFLFAAKPTLRLAREIKLWRMGKQETLAERLHGE</sequence>
<protein>
    <submittedName>
        <fullName evidence="4">YrhK-like protein</fullName>
    </submittedName>
</protein>
<organism evidence="4 5">
    <name type="scientific">Pseudooceanicola antarcticus</name>
    <dbReference type="NCBI Taxonomy" id="1247613"/>
    <lineage>
        <taxon>Bacteria</taxon>
        <taxon>Pseudomonadati</taxon>
        <taxon>Pseudomonadota</taxon>
        <taxon>Alphaproteobacteria</taxon>
        <taxon>Rhodobacterales</taxon>
        <taxon>Paracoccaceae</taxon>
        <taxon>Pseudooceanicola</taxon>
    </lineage>
</organism>
<dbReference type="EMBL" id="PGTD01000013">
    <property type="protein sequence ID" value="PJE30303.1"/>
    <property type="molecule type" value="Genomic_DNA"/>
</dbReference>
<evidence type="ECO:0000313" key="5">
    <source>
        <dbReference type="Proteomes" id="UP000231655"/>
    </source>
</evidence>
<evidence type="ECO:0000313" key="6">
    <source>
        <dbReference type="Proteomes" id="UP000231702"/>
    </source>
</evidence>
<reference evidence="4 5" key="1">
    <citation type="submission" date="2017-09" db="EMBL/GenBank/DDBJ databases">
        <authorList>
            <person name="Ehlers B."/>
            <person name="Leendertz F.H."/>
        </authorList>
    </citation>
    <scope>NUCLEOTIDE SEQUENCE [LARGE SCALE GENOMIC DNA]</scope>
    <source>
        <strain evidence="4 5">CGMCC 1.12662</strain>
    </source>
</reference>
<evidence type="ECO:0000313" key="3">
    <source>
        <dbReference type="EMBL" id="PJE30303.1"/>
    </source>
</evidence>
<evidence type="ECO:0000313" key="4">
    <source>
        <dbReference type="EMBL" id="SNY41218.1"/>
    </source>
</evidence>
<gene>
    <name evidence="3" type="ORF">CVM39_06220</name>
    <name evidence="4" type="ORF">SAMN06297129_0837</name>
</gene>
<keyword evidence="1" id="KW-0472">Membrane</keyword>
<dbReference type="InterPro" id="IPR025424">
    <property type="entry name" value="YrhK_domain"/>
</dbReference>
<dbReference type="Proteomes" id="UP000231655">
    <property type="component" value="Unassembled WGS sequence"/>
</dbReference>
<dbReference type="AlphaFoldDB" id="A0A285HZT0"/>
<name>A0A285HZT0_9RHOB</name>
<feature type="transmembrane region" description="Helical" evidence="1">
    <location>
        <begin position="21"/>
        <end position="46"/>
    </location>
</feature>
<feature type="domain" description="YrhK" evidence="2">
    <location>
        <begin position="21"/>
        <end position="76"/>
    </location>
</feature>
<dbReference type="Proteomes" id="UP000231702">
    <property type="component" value="Unassembled WGS sequence"/>
</dbReference>